<dbReference type="GO" id="GO:0005789">
    <property type="term" value="C:endoplasmic reticulum membrane"/>
    <property type="evidence" value="ECO:0007669"/>
    <property type="project" value="UniProtKB-SubCell"/>
</dbReference>
<proteinExistence type="inferred from homology"/>
<keyword evidence="10 13" id="KW-0408">Iron</keyword>
<dbReference type="GO" id="GO:0005506">
    <property type="term" value="F:iron ion binding"/>
    <property type="evidence" value="ECO:0007669"/>
    <property type="project" value="InterPro"/>
</dbReference>
<evidence type="ECO:0000256" key="12">
    <source>
        <dbReference type="ARBA" id="ARBA00023136"/>
    </source>
</evidence>
<dbReference type="VEuPathDB" id="VectorBase:MDOMA2_020412"/>
<dbReference type="PROSITE" id="PS00086">
    <property type="entry name" value="CYTOCHROME_P450"/>
    <property type="match status" value="1"/>
</dbReference>
<dbReference type="GO" id="GO:0020037">
    <property type="term" value="F:heme binding"/>
    <property type="evidence" value="ECO:0007669"/>
    <property type="project" value="InterPro"/>
</dbReference>
<dbReference type="Gene3D" id="1.10.630.10">
    <property type="entry name" value="Cytochrome P450"/>
    <property type="match status" value="1"/>
</dbReference>
<evidence type="ECO:0000256" key="10">
    <source>
        <dbReference type="ARBA" id="ARBA00023004"/>
    </source>
</evidence>
<evidence type="ECO:0000256" key="8">
    <source>
        <dbReference type="ARBA" id="ARBA00022848"/>
    </source>
</evidence>
<dbReference type="GO" id="GO:0004497">
    <property type="term" value="F:monooxygenase activity"/>
    <property type="evidence" value="ECO:0007669"/>
    <property type="project" value="UniProtKB-KW"/>
</dbReference>
<dbReference type="CDD" id="cd11056">
    <property type="entry name" value="CYP6-like"/>
    <property type="match status" value="1"/>
</dbReference>
<dbReference type="InterPro" id="IPR050476">
    <property type="entry name" value="Insect_CytP450_Detox"/>
</dbReference>
<keyword evidence="12 15" id="KW-0472">Membrane</keyword>
<evidence type="ECO:0000256" key="5">
    <source>
        <dbReference type="ARBA" id="ARBA00022617"/>
    </source>
</evidence>
<evidence type="ECO:0000256" key="15">
    <source>
        <dbReference type="SAM" id="Phobius"/>
    </source>
</evidence>
<dbReference type="PANTHER" id="PTHR24292">
    <property type="entry name" value="CYTOCHROME P450"/>
    <property type="match status" value="1"/>
</dbReference>
<dbReference type="FunFam" id="1.10.630.10:FF:000042">
    <property type="entry name" value="Cytochrome P450"/>
    <property type="match status" value="1"/>
</dbReference>
<keyword evidence="15" id="KW-1133">Transmembrane helix</keyword>
<evidence type="ECO:0000256" key="11">
    <source>
        <dbReference type="ARBA" id="ARBA00023033"/>
    </source>
</evidence>
<evidence type="ECO:0008006" key="17">
    <source>
        <dbReference type="Google" id="ProtNLM"/>
    </source>
</evidence>
<name>A0A1I8MZ63_MUSDO</name>
<evidence type="ECO:0000256" key="9">
    <source>
        <dbReference type="ARBA" id="ARBA00023002"/>
    </source>
</evidence>
<evidence type="ECO:0000256" key="3">
    <source>
        <dbReference type="ARBA" id="ARBA00004406"/>
    </source>
</evidence>
<evidence type="ECO:0000256" key="6">
    <source>
        <dbReference type="ARBA" id="ARBA00022723"/>
    </source>
</evidence>
<evidence type="ECO:0000256" key="4">
    <source>
        <dbReference type="ARBA" id="ARBA00010617"/>
    </source>
</evidence>
<sequence>MALITYLLYAIITVTTLAWYFVKKRMNYWKQLGIPHDEPSLMAGNFQGLMTTRSFADCTREPYEKHKGSGPFCGFYFFQRPAVLVLETELAKNILIKDFSKFTDRGLFHNEKTDPLTGHLFLLDGAKWKNLRNKLSPTFTSGKMRFMYPTIMEVAENFVRVFGELSQKNKNNVVEIKELLARFTTDVIGKCAFGIECNSLKDPNAEFRIMGKRSLSGRRHGKLLTGFIQGFPNLAKKLDMRMVPDDVNDFFMRIVRETVAYREQNNIKANDFLSILIDLKNGEGKSDGVTLSLEEMAAQAFVFFVGGFETSSSTMGFALYELALNQDVQDRMREEINEAFNADGSISYETLHGLPYLGQVISETLRKYTIVPHLNRQALVDYVVPGNPKYVIPKGMPVLIPAYGMHHDPDLYPNPEKFDPDRFEASAVKQRETVEFLAFGDGPRNCIGMRFGIMQTRAGMAYLLRNFKFSVCEETEIPLTWDTKSFVLCSKNGIFLKVDKL</sequence>
<organism evidence="16">
    <name type="scientific">Musca domestica</name>
    <name type="common">House fly</name>
    <dbReference type="NCBI Taxonomy" id="7370"/>
    <lineage>
        <taxon>Eukaryota</taxon>
        <taxon>Metazoa</taxon>
        <taxon>Ecdysozoa</taxon>
        <taxon>Arthropoda</taxon>
        <taxon>Hexapoda</taxon>
        <taxon>Insecta</taxon>
        <taxon>Pterygota</taxon>
        <taxon>Neoptera</taxon>
        <taxon>Endopterygota</taxon>
        <taxon>Diptera</taxon>
        <taxon>Brachycera</taxon>
        <taxon>Muscomorpha</taxon>
        <taxon>Muscoidea</taxon>
        <taxon>Muscidae</taxon>
        <taxon>Musca</taxon>
    </lineage>
</organism>
<keyword evidence="6 13" id="KW-0479">Metal-binding</keyword>
<keyword evidence="11 14" id="KW-0503">Monooxygenase</keyword>
<comment type="similarity">
    <text evidence="4 14">Belongs to the cytochrome P450 family.</text>
</comment>
<dbReference type="Pfam" id="PF00067">
    <property type="entry name" value="p450"/>
    <property type="match status" value="1"/>
</dbReference>
<dbReference type="GO" id="GO:0016705">
    <property type="term" value="F:oxidoreductase activity, acting on paired donors, with incorporation or reduction of molecular oxygen"/>
    <property type="evidence" value="ECO:0007669"/>
    <property type="project" value="InterPro"/>
</dbReference>
<dbReference type="VEuPathDB" id="VectorBase:MDOA009902"/>
<dbReference type="InterPro" id="IPR001128">
    <property type="entry name" value="Cyt_P450"/>
</dbReference>
<evidence type="ECO:0000313" key="16">
    <source>
        <dbReference type="EnsemblMetazoa" id="MDOA009902-PA"/>
    </source>
</evidence>
<evidence type="ECO:0000256" key="13">
    <source>
        <dbReference type="PIRSR" id="PIRSR602401-1"/>
    </source>
</evidence>
<dbReference type="SUPFAM" id="SSF48264">
    <property type="entry name" value="Cytochrome P450"/>
    <property type="match status" value="1"/>
</dbReference>
<accession>A0A1I8MZ63</accession>
<keyword evidence="15" id="KW-0812">Transmembrane</keyword>
<dbReference type="InterPro" id="IPR036396">
    <property type="entry name" value="Cyt_P450_sf"/>
</dbReference>
<dbReference type="InterPro" id="IPR017972">
    <property type="entry name" value="Cyt_P450_CS"/>
</dbReference>
<reference evidence="16" key="1">
    <citation type="submission" date="2020-05" db="UniProtKB">
        <authorList>
            <consortium name="EnsemblMetazoa"/>
        </authorList>
    </citation>
    <scope>IDENTIFICATION</scope>
    <source>
        <strain evidence="16">Aabys</strain>
    </source>
</reference>
<dbReference type="AlphaFoldDB" id="A0A1I8MZ63"/>
<keyword evidence="8" id="KW-0492">Microsome</keyword>
<keyword evidence="9 14" id="KW-0560">Oxidoreductase</keyword>
<feature type="transmembrane region" description="Helical" evidence="15">
    <location>
        <begin position="6"/>
        <end position="22"/>
    </location>
</feature>
<dbReference type="EnsemblMetazoa" id="MDOA009902-RA">
    <property type="protein sequence ID" value="MDOA009902-PA"/>
    <property type="gene ID" value="MDOA009902"/>
</dbReference>
<keyword evidence="7" id="KW-0256">Endoplasmic reticulum</keyword>
<protein>
    <recommendedName>
        <fullName evidence="17">Cytochrome P450</fullName>
    </recommendedName>
</protein>
<comment type="cofactor">
    <cofactor evidence="1 13">
        <name>heme</name>
        <dbReference type="ChEBI" id="CHEBI:30413"/>
    </cofactor>
</comment>
<dbReference type="InterPro" id="IPR002401">
    <property type="entry name" value="Cyt_P450_E_grp-I"/>
</dbReference>
<dbReference type="PRINTS" id="PR00385">
    <property type="entry name" value="P450"/>
</dbReference>
<gene>
    <name evidence="16" type="primary">101895803</name>
</gene>
<comment type="subcellular location">
    <subcellularLocation>
        <location evidence="3">Endoplasmic reticulum membrane</location>
        <topology evidence="3">Peripheral membrane protein</topology>
    </subcellularLocation>
    <subcellularLocation>
        <location evidence="2">Microsome membrane</location>
        <topology evidence="2">Peripheral membrane protein</topology>
    </subcellularLocation>
</comment>
<feature type="binding site" description="axial binding residue" evidence="13">
    <location>
        <position position="446"/>
    </location>
    <ligand>
        <name>heme</name>
        <dbReference type="ChEBI" id="CHEBI:30413"/>
    </ligand>
    <ligandPart>
        <name>Fe</name>
        <dbReference type="ChEBI" id="CHEBI:18248"/>
    </ligandPart>
</feature>
<evidence type="ECO:0000256" key="1">
    <source>
        <dbReference type="ARBA" id="ARBA00001971"/>
    </source>
</evidence>
<dbReference type="PANTHER" id="PTHR24292:SF100">
    <property type="entry name" value="CYTOCHROME P450 6A16, ISOFORM B-RELATED"/>
    <property type="match status" value="1"/>
</dbReference>
<evidence type="ECO:0000256" key="14">
    <source>
        <dbReference type="RuleBase" id="RU000461"/>
    </source>
</evidence>
<dbReference type="eggNOG" id="KOG0158">
    <property type="taxonomic scope" value="Eukaryota"/>
</dbReference>
<dbReference type="PRINTS" id="PR00463">
    <property type="entry name" value="EP450I"/>
</dbReference>
<evidence type="ECO:0000256" key="2">
    <source>
        <dbReference type="ARBA" id="ARBA00004174"/>
    </source>
</evidence>
<evidence type="ECO:0000256" key="7">
    <source>
        <dbReference type="ARBA" id="ARBA00022824"/>
    </source>
</evidence>
<keyword evidence="5 13" id="KW-0349">Heme</keyword>